<accession>A0ABV7IU87</accession>
<evidence type="ECO:0000256" key="1">
    <source>
        <dbReference type="ARBA" id="ARBA00010062"/>
    </source>
</evidence>
<dbReference type="EMBL" id="JBHRTQ010000005">
    <property type="protein sequence ID" value="MFC3173742.1"/>
    <property type="molecule type" value="Genomic_DNA"/>
</dbReference>
<dbReference type="PANTHER" id="PTHR30483">
    <property type="entry name" value="LEUCINE-SPECIFIC-BINDING PROTEIN"/>
    <property type="match status" value="1"/>
</dbReference>
<dbReference type="RefSeq" id="WP_379509127.1">
    <property type="nucleotide sequence ID" value="NZ_JBHRTQ010000005.1"/>
</dbReference>
<feature type="domain" description="Leucine-binding protein" evidence="4">
    <location>
        <begin position="6"/>
        <end position="338"/>
    </location>
</feature>
<keyword evidence="3" id="KW-0813">Transport</keyword>
<dbReference type="Gene3D" id="3.40.50.2300">
    <property type="match status" value="2"/>
</dbReference>
<dbReference type="Proteomes" id="UP001595604">
    <property type="component" value="Unassembled WGS sequence"/>
</dbReference>
<protein>
    <submittedName>
        <fullName evidence="5">ABC transporter substrate-binding protein</fullName>
    </submittedName>
</protein>
<keyword evidence="2" id="KW-0732">Signal</keyword>
<keyword evidence="3" id="KW-0029">Amino-acid transport</keyword>
<dbReference type="InterPro" id="IPR051010">
    <property type="entry name" value="BCAA_transport"/>
</dbReference>
<evidence type="ECO:0000259" key="4">
    <source>
        <dbReference type="Pfam" id="PF13458"/>
    </source>
</evidence>
<organism evidence="5 6">
    <name type="scientific">Novosphingobium bradum</name>
    <dbReference type="NCBI Taxonomy" id="1737444"/>
    <lineage>
        <taxon>Bacteria</taxon>
        <taxon>Pseudomonadati</taxon>
        <taxon>Pseudomonadota</taxon>
        <taxon>Alphaproteobacteria</taxon>
        <taxon>Sphingomonadales</taxon>
        <taxon>Sphingomonadaceae</taxon>
        <taxon>Novosphingobium</taxon>
    </lineage>
</organism>
<name>A0ABV7IU87_9SPHN</name>
<proteinExistence type="inferred from homology"/>
<dbReference type="Pfam" id="PF13458">
    <property type="entry name" value="Peripla_BP_6"/>
    <property type="match status" value="1"/>
</dbReference>
<evidence type="ECO:0000256" key="3">
    <source>
        <dbReference type="ARBA" id="ARBA00022970"/>
    </source>
</evidence>
<keyword evidence="6" id="KW-1185">Reference proteome</keyword>
<comment type="similarity">
    <text evidence="1">Belongs to the leucine-binding protein family.</text>
</comment>
<evidence type="ECO:0000313" key="5">
    <source>
        <dbReference type="EMBL" id="MFC3173742.1"/>
    </source>
</evidence>
<dbReference type="InterPro" id="IPR028081">
    <property type="entry name" value="Leu-bd"/>
</dbReference>
<evidence type="ECO:0000313" key="6">
    <source>
        <dbReference type="Proteomes" id="UP001595604"/>
    </source>
</evidence>
<comment type="caution">
    <text evidence="5">The sequence shown here is derived from an EMBL/GenBank/DDBJ whole genome shotgun (WGS) entry which is preliminary data.</text>
</comment>
<sequence>MRTVDPVRVGILIDYVAETATPAALIQSVFAFVARELREQGVLERDVEFVTEAVKGLPEGSFRAVRDAYYRLVDAGCVAAFGPYISENGAPLREDVENLAEVPILTVAGTETMLGEWVFGLPAGSMEEEPIIMAQVAWYDGCRSAGLVYEDSLIGHEYLRSARAACAALGIRVTGEVAVMQVEQEKRAAMAQLAEHKPDAILHVGFGLGLLGINKALAELGWMPRRYTTTAFEMASGNAMWRNEIAGWIGLDQYDERNEVARDFFKRYNAATGSTEVYYLPALWYDVGRMLLTAVATARPLTGRGVKEALERIKMMPAATGAPGTRMRFGKFIRHGWVGSEFLVARRVLDDASAIVMHGTIEGLVPPAG</sequence>
<dbReference type="SUPFAM" id="SSF53822">
    <property type="entry name" value="Periplasmic binding protein-like I"/>
    <property type="match status" value="1"/>
</dbReference>
<gene>
    <name evidence="5" type="ORF">ACFOD9_05700</name>
</gene>
<reference evidence="6" key="1">
    <citation type="journal article" date="2019" name="Int. J. Syst. Evol. Microbiol.">
        <title>The Global Catalogue of Microorganisms (GCM) 10K type strain sequencing project: providing services to taxonomists for standard genome sequencing and annotation.</title>
        <authorList>
            <consortium name="The Broad Institute Genomics Platform"/>
            <consortium name="The Broad Institute Genome Sequencing Center for Infectious Disease"/>
            <person name="Wu L."/>
            <person name="Ma J."/>
        </authorList>
    </citation>
    <scope>NUCLEOTIDE SEQUENCE [LARGE SCALE GENOMIC DNA]</scope>
    <source>
        <strain evidence="6">KCTC 42984</strain>
    </source>
</reference>
<dbReference type="InterPro" id="IPR028082">
    <property type="entry name" value="Peripla_BP_I"/>
</dbReference>
<evidence type="ECO:0000256" key="2">
    <source>
        <dbReference type="ARBA" id="ARBA00022729"/>
    </source>
</evidence>
<dbReference type="PANTHER" id="PTHR30483:SF6">
    <property type="entry name" value="PERIPLASMIC BINDING PROTEIN OF ABC TRANSPORTER FOR NATURAL AMINO ACIDS"/>
    <property type="match status" value="1"/>
</dbReference>